<evidence type="ECO:0000256" key="1">
    <source>
        <dbReference type="SAM" id="MobiDB-lite"/>
    </source>
</evidence>
<evidence type="ECO:0000313" key="6">
    <source>
        <dbReference type="Proteomes" id="UP000192634"/>
    </source>
</evidence>
<protein>
    <recommendedName>
        <fullName evidence="7">IS481 family transposase</fullName>
    </recommendedName>
</protein>
<feature type="non-terminal residue" evidence="3">
    <location>
        <position position="1"/>
    </location>
</feature>
<sequence>DFLHTYNHDRGHTALKGASPAHRVPNLAGQYS</sequence>
<dbReference type="EMBL" id="FWXN01000005">
    <property type="protein sequence ID" value="SMC59467.1"/>
    <property type="molecule type" value="Genomic_DNA"/>
</dbReference>
<gene>
    <name evidence="2" type="ORF">SAMN06296429_1021</name>
    <name evidence="3" type="ORF">SAMN06296429_105265</name>
    <name evidence="4" type="ORF">SAMN06296429_108223</name>
    <name evidence="5" type="ORF">SAMN06296429_11722</name>
</gene>
<dbReference type="EMBL" id="FWXN01000008">
    <property type="protein sequence ID" value="SMC74934.1"/>
    <property type="molecule type" value="Genomic_DNA"/>
</dbReference>
<evidence type="ECO:0008006" key="7">
    <source>
        <dbReference type="Google" id="ProtNLM"/>
    </source>
</evidence>
<reference evidence="3 6" key="1">
    <citation type="submission" date="2017-04" db="EMBL/GenBank/DDBJ databases">
        <authorList>
            <person name="Afonso C.L."/>
            <person name="Miller P.J."/>
            <person name="Scott M.A."/>
            <person name="Spackman E."/>
            <person name="Goraichik I."/>
            <person name="Dimitrov K.M."/>
            <person name="Suarez D.L."/>
            <person name="Swayne D.E."/>
        </authorList>
    </citation>
    <scope>NUCLEOTIDE SEQUENCE [LARGE SCALE GENOMIC DNA]</scope>
    <source>
        <strain evidence="3 6">CGMCC 1.12511</strain>
    </source>
</reference>
<dbReference type="EMBL" id="FWXN01000002">
    <property type="protein sequence ID" value="SMC34884.1"/>
    <property type="molecule type" value="Genomic_DNA"/>
</dbReference>
<feature type="compositionally biased region" description="Basic and acidic residues" evidence="1">
    <location>
        <begin position="1"/>
        <end position="12"/>
    </location>
</feature>
<organism evidence="3 6">
    <name type="scientific">Janibacter indicus</name>
    <dbReference type="NCBI Taxonomy" id="857417"/>
    <lineage>
        <taxon>Bacteria</taxon>
        <taxon>Bacillati</taxon>
        <taxon>Actinomycetota</taxon>
        <taxon>Actinomycetes</taxon>
        <taxon>Micrococcales</taxon>
        <taxon>Intrasporangiaceae</taxon>
        <taxon>Janibacter</taxon>
    </lineage>
</organism>
<feature type="region of interest" description="Disordered" evidence="1">
    <location>
        <begin position="1"/>
        <end position="32"/>
    </location>
</feature>
<evidence type="ECO:0000313" key="4">
    <source>
        <dbReference type="EMBL" id="SMC74934.1"/>
    </source>
</evidence>
<evidence type="ECO:0000313" key="5">
    <source>
        <dbReference type="EMBL" id="SMC95676.1"/>
    </source>
</evidence>
<dbReference type="AlphaFoldDB" id="A0A1W2AFJ0"/>
<dbReference type="Proteomes" id="UP000192634">
    <property type="component" value="Unassembled WGS sequence"/>
</dbReference>
<proteinExistence type="predicted"/>
<accession>A0A1W2AFJ0</accession>
<dbReference type="EMBL" id="FWXN01000017">
    <property type="protein sequence ID" value="SMC95676.1"/>
    <property type="molecule type" value="Genomic_DNA"/>
</dbReference>
<name>A0A1W2AFJ0_9MICO</name>
<evidence type="ECO:0000313" key="2">
    <source>
        <dbReference type="EMBL" id="SMC34884.1"/>
    </source>
</evidence>
<evidence type="ECO:0000313" key="3">
    <source>
        <dbReference type="EMBL" id="SMC59467.1"/>
    </source>
</evidence>